<sequence>MPARINLADHARPFLTYLDEWFSSLQDVPLAEVVAGEPERVAVLSIDVINGFCKSGPLASDRVGRIVRPVADLFERAYALGVRNFALTQDAHDPQTPEFEAYPPHCIAGSAESAAVEELTSLPFFDEIAVFPKNSISSMIGTGLSAWIGARPQVERFIVVGDCTDLCTYQGAMHLRLEANAFGIRRRVIVPANAVDTFDTPVSAARELHIKAHDGDLHHVLFLHHMALNGIEVVRALV</sequence>
<dbReference type="SUPFAM" id="SSF52499">
    <property type="entry name" value="Isochorismatase-like hydrolases"/>
    <property type="match status" value="1"/>
</dbReference>
<evidence type="ECO:0000259" key="1">
    <source>
        <dbReference type="Pfam" id="PF00857"/>
    </source>
</evidence>
<dbReference type="Proteomes" id="UP000000263">
    <property type="component" value="Chromosome"/>
</dbReference>
<dbReference type="AlphaFoldDB" id="A7NGD3"/>
<proteinExistence type="predicted"/>
<gene>
    <name evidence="2" type="ordered locus">Rcas_0388</name>
</gene>
<dbReference type="KEGG" id="rca:Rcas_0388"/>
<keyword evidence="3" id="KW-1185">Reference proteome</keyword>
<dbReference type="GO" id="GO:0008936">
    <property type="term" value="F:nicotinamidase activity"/>
    <property type="evidence" value="ECO:0007669"/>
    <property type="project" value="InterPro"/>
</dbReference>
<dbReference type="EMBL" id="CP000804">
    <property type="protein sequence ID" value="ABU56520.1"/>
    <property type="molecule type" value="Genomic_DNA"/>
</dbReference>
<protein>
    <submittedName>
        <fullName evidence="2">Nicotinamidase-like amidase</fullName>
    </submittedName>
</protein>
<dbReference type="PANTHER" id="PTHR47297">
    <property type="match status" value="1"/>
</dbReference>
<dbReference type="InterPro" id="IPR000868">
    <property type="entry name" value="Isochorismatase-like_dom"/>
</dbReference>
<accession>A7NGD3</accession>
<dbReference type="GO" id="GO:0019365">
    <property type="term" value="P:pyridine nucleotide salvage"/>
    <property type="evidence" value="ECO:0007669"/>
    <property type="project" value="InterPro"/>
</dbReference>
<evidence type="ECO:0000313" key="2">
    <source>
        <dbReference type="EMBL" id="ABU56520.1"/>
    </source>
</evidence>
<dbReference type="Gene3D" id="3.40.50.850">
    <property type="entry name" value="Isochorismatase-like"/>
    <property type="match status" value="1"/>
</dbReference>
<evidence type="ECO:0000313" key="3">
    <source>
        <dbReference type="Proteomes" id="UP000000263"/>
    </source>
</evidence>
<dbReference type="RefSeq" id="WP_011997924.1">
    <property type="nucleotide sequence ID" value="NC_009767.1"/>
</dbReference>
<dbReference type="PANTHER" id="PTHR47297:SF2">
    <property type="entry name" value="OS02G0606800 PROTEIN"/>
    <property type="match status" value="1"/>
</dbReference>
<dbReference type="Pfam" id="PF00857">
    <property type="entry name" value="Isochorismatase"/>
    <property type="match status" value="1"/>
</dbReference>
<reference evidence="2 3" key="1">
    <citation type="submission" date="2007-08" db="EMBL/GenBank/DDBJ databases">
        <title>Complete sequence of Roseiflexus castenholzii DSM 13941.</title>
        <authorList>
            <consortium name="US DOE Joint Genome Institute"/>
            <person name="Copeland A."/>
            <person name="Lucas S."/>
            <person name="Lapidus A."/>
            <person name="Barry K."/>
            <person name="Glavina del Rio T."/>
            <person name="Dalin E."/>
            <person name="Tice H."/>
            <person name="Pitluck S."/>
            <person name="Thompson L.S."/>
            <person name="Brettin T."/>
            <person name="Bruce D."/>
            <person name="Detter J.C."/>
            <person name="Han C."/>
            <person name="Tapia R."/>
            <person name="Schmutz J."/>
            <person name="Larimer F."/>
            <person name="Land M."/>
            <person name="Hauser L."/>
            <person name="Kyrpides N."/>
            <person name="Mikhailova N."/>
            <person name="Bryant D.A."/>
            <person name="Hanada S."/>
            <person name="Tsukatani Y."/>
            <person name="Richardson P."/>
        </authorList>
    </citation>
    <scope>NUCLEOTIDE SEQUENCE [LARGE SCALE GENOMIC DNA]</scope>
    <source>
        <strain evidence="3">DSM 13941 / HLO8</strain>
    </source>
</reference>
<name>A7NGD3_ROSCS</name>
<dbReference type="InterPro" id="IPR044717">
    <property type="entry name" value="NIC1"/>
</dbReference>
<organism evidence="2 3">
    <name type="scientific">Roseiflexus castenholzii (strain DSM 13941 / HLO8)</name>
    <dbReference type="NCBI Taxonomy" id="383372"/>
    <lineage>
        <taxon>Bacteria</taxon>
        <taxon>Bacillati</taxon>
        <taxon>Chloroflexota</taxon>
        <taxon>Chloroflexia</taxon>
        <taxon>Chloroflexales</taxon>
        <taxon>Roseiflexineae</taxon>
        <taxon>Roseiflexaceae</taxon>
        <taxon>Roseiflexus</taxon>
    </lineage>
</organism>
<dbReference type="STRING" id="383372.Rcas_0388"/>
<dbReference type="OrthoDB" id="9796485at2"/>
<dbReference type="InterPro" id="IPR036380">
    <property type="entry name" value="Isochorismatase-like_sf"/>
</dbReference>
<dbReference type="HOGENOM" id="CLU_068979_9_0_0"/>
<dbReference type="eggNOG" id="COG1335">
    <property type="taxonomic scope" value="Bacteria"/>
</dbReference>
<dbReference type="CDD" id="cd00431">
    <property type="entry name" value="cysteine_hydrolases"/>
    <property type="match status" value="1"/>
</dbReference>
<feature type="domain" description="Isochorismatase-like" evidence="1">
    <location>
        <begin position="42"/>
        <end position="199"/>
    </location>
</feature>